<dbReference type="CDD" id="cd08662">
    <property type="entry name" value="M13"/>
    <property type="match status" value="1"/>
</dbReference>
<evidence type="ECO:0000313" key="12">
    <source>
        <dbReference type="EMBL" id="KAG5299063.1"/>
    </source>
</evidence>
<evidence type="ECO:0000256" key="9">
    <source>
        <dbReference type="SAM" id="Phobius"/>
    </source>
</evidence>
<dbReference type="EMBL" id="JAEVHI010000002">
    <property type="protein sequence ID" value="KAG5299063.1"/>
    <property type="molecule type" value="Genomic_DNA"/>
</dbReference>
<dbReference type="InterPro" id="IPR018497">
    <property type="entry name" value="Peptidase_M13_C"/>
</dbReference>
<dbReference type="Gene3D" id="1.10.1380.10">
    <property type="entry name" value="Neutral endopeptidase , domain2"/>
    <property type="match status" value="1"/>
</dbReference>
<dbReference type="GO" id="GO:0005886">
    <property type="term" value="C:plasma membrane"/>
    <property type="evidence" value="ECO:0007669"/>
    <property type="project" value="TreeGrafter"/>
</dbReference>
<comment type="similarity">
    <text evidence="2">Belongs to the peptidase M13 family.</text>
</comment>
<dbReference type="GO" id="GO:0004222">
    <property type="term" value="F:metalloendopeptidase activity"/>
    <property type="evidence" value="ECO:0007669"/>
    <property type="project" value="InterPro"/>
</dbReference>
<dbReference type="AlphaFoldDB" id="A0A8H7YZ83"/>
<dbReference type="OMA" id="QDFIVWQ"/>
<dbReference type="PANTHER" id="PTHR11733">
    <property type="entry name" value="ZINC METALLOPROTEASE FAMILY M13 NEPRILYSIN-RELATED"/>
    <property type="match status" value="1"/>
</dbReference>
<evidence type="ECO:0000256" key="5">
    <source>
        <dbReference type="ARBA" id="ARBA00022801"/>
    </source>
</evidence>
<evidence type="ECO:0000256" key="6">
    <source>
        <dbReference type="ARBA" id="ARBA00022833"/>
    </source>
</evidence>
<dbReference type="PROSITE" id="PS51885">
    <property type="entry name" value="NEPRILYSIN"/>
    <property type="match status" value="1"/>
</dbReference>
<sequence length="742" mass="83181">MADLNSDGERDSLEQLNPQQRFLDHPETSSEVLDDEELGLKYVGKPKRGRSLVILWAFILIVCCFLQTVFVAKYSKGKHYYSSESDLCLSPECIHASSSFLRNMHPNPDSIDPCTNFDQLVCGGFYEEDIPYGQSSVSTLSQVEDRVQTALRHILENPRTNMSENFITLETSYNACMNKTRLEEIGAAPLQKLVDSVKLDADNQNSLADAIISLIDIGTSYPIDFGVDADSTNPDAVIVFVALTTHVGLPSPQLYNVTNVIELYAKVMELVLGDFGGSDAASVVDFEKKLAEIHINARGSTVKYSLADAQALLPQISLERIISAKAPIGYKAEQIAIYQPESFKQLSKLLADTPTPILNSFLKWKVIQNYATDIEDPIIKPYRRFHNALSGRDPDSVGERWRKCVSAVDTDLGWILSKFFIEKAFSEEAKKFGDQIISDIKEVFVETLEETTWLSDHVRKEAIEKVGNIVPKVGYSSKSPDVRNAEALKNLYKDLTVTDAFFDNRVRAQKFLATKYWSKLGKPTNRDAWETTMPTVNAYYNPTGNDIVFPAGIMQNPMFYHPFIPKYLTYGAFGSVGGHELTHAFDNSGRRYDEHGNKTNWWDNRTMEEFTSRAECFVKQYSNFTIEGPDQKILKVNGMQTLGENIADAGGLKAAYRAWQKREAASPSQSLPGLGNYTHEQLFFISFGSVWCAKMTPQAAAIRVQTDVHSPQFARILGTVANSPQFREAFNCPVKEPTCDLW</sequence>
<evidence type="ECO:0000256" key="7">
    <source>
        <dbReference type="ARBA" id="ARBA00023049"/>
    </source>
</evidence>
<dbReference type="Proteomes" id="UP000670092">
    <property type="component" value="Unassembled WGS sequence"/>
</dbReference>
<keyword evidence="4" id="KW-0479">Metal-binding</keyword>
<keyword evidence="9" id="KW-1133">Transmembrane helix</keyword>
<reference evidence="12 13" key="1">
    <citation type="submission" date="2021-01" db="EMBL/GenBank/DDBJ databases">
        <title>Chromosome-level genome assembly of a human fungal pathogen reveals clustering of transcriptionally co-regulated genes.</title>
        <authorList>
            <person name="Voorhies M."/>
            <person name="Cohen S."/>
            <person name="Shea T.P."/>
            <person name="Petrus S."/>
            <person name="Munoz J.F."/>
            <person name="Poplawski S."/>
            <person name="Goldman W.E."/>
            <person name="Michael T."/>
            <person name="Cuomo C.A."/>
            <person name="Sil A."/>
            <person name="Beyhan S."/>
        </authorList>
    </citation>
    <scope>NUCLEOTIDE SEQUENCE [LARGE SCALE GENOMIC DNA]</scope>
    <source>
        <strain evidence="12 13">G184AR</strain>
    </source>
</reference>
<dbReference type="PANTHER" id="PTHR11733:SF167">
    <property type="entry name" value="FI17812P1-RELATED"/>
    <property type="match status" value="1"/>
</dbReference>
<keyword evidence="7" id="KW-0482">Metalloprotease</keyword>
<feature type="domain" description="Peptidase M13 N-terminal" evidence="11">
    <location>
        <begin position="113"/>
        <end position="475"/>
    </location>
</feature>
<dbReference type="Pfam" id="PF01431">
    <property type="entry name" value="Peptidase_M13"/>
    <property type="match status" value="1"/>
</dbReference>
<dbReference type="InterPro" id="IPR042089">
    <property type="entry name" value="Peptidase_M13_dom_2"/>
</dbReference>
<comment type="cofactor">
    <cofactor evidence="1">
        <name>Zn(2+)</name>
        <dbReference type="ChEBI" id="CHEBI:29105"/>
    </cofactor>
</comment>
<dbReference type="PRINTS" id="PR00786">
    <property type="entry name" value="NEPRILYSIN"/>
</dbReference>
<protein>
    <submittedName>
        <fullName evidence="12">Peptidase family M13 protein</fullName>
    </submittedName>
</protein>
<organism evidence="12 13">
    <name type="scientific">Ajellomyces capsulatus</name>
    <name type="common">Darling's disease fungus</name>
    <name type="synonym">Histoplasma capsulatum</name>
    <dbReference type="NCBI Taxonomy" id="5037"/>
    <lineage>
        <taxon>Eukaryota</taxon>
        <taxon>Fungi</taxon>
        <taxon>Dikarya</taxon>
        <taxon>Ascomycota</taxon>
        <taxon>Pezizomycotina</taxon>
        <taxon>Eurotiomycetes</taxon>
        <taxon>Eurotiomycetidae</taxon>
        <taxon>Onygenales</taxon>
        <taxon>Ajellomycetaceae</taxon>
        <taxon>Histoplasma</taxon>
    </lineage>
</organism>
<dbReference type="VEuPathDB" id="FungiDB:I7I52_09245"/>
<evidence type="ECO:0000256" key="3">
    <source>
        <dbReference type="ARBA" id="ARBA00022670"/>
    </source>
</evidence>
<dbReference type="InterPro" id="IPR008753">
    <property type="entry name" value="Peptidase_M13_N"/>
</dbReference>
<proteinExistence type="inferred from homology"/>
<keyword evidence="3" id="KW-0645">Protease</keyword>
<evidence type="ECO:0000256" key="1">
    <source>
        <dbReference type="ARBA" id="ARBA00001947"/>
    </source>
</evidence>
<keyword evidence="6" id="KW-0862">Zinc</keyword>
<evidence type="ECO:0000259" key="11">
    <source>
        <dbReference type="Pfam" id="PF05649"/>
    </source>
</evidence>
<name>A0A8H7YZ83_AJECA</name>
<evidence type="ECO:0000259" key="10">
    <source>
        <dbReference type="Pfam" id="PF01431"/>
    </source>
</evidence>
<keyword evidence="9" id="KW-0812">Transmembrane</keyword>
<evidence type="ECO:0000313" key="13">
    <source>
        <dbReference type="Proteomes" id="UP000670092"/>
    </source>
</evidence>
<dbReference type="InterPro" id="IPR000718">
    <property type="entry name" value="Peptidase_M13"/>
</dbReference>
<dbReference type="InterPro" id="IPR024079">
    <property type="entry name" value="MetalloPept_cat_dom_sf"/>
</dbReference>
<dbReference type="SUPFAM" id="SSF55486">
    <property type="entry name" value="Metalloproteases ('zincins'), catalytic domain"/>
    <property type="match status" value="1"/>
</dbReference>
<feature type="region of interest" description="Disordered" evidence="8">
    <location>
        <begin position="1"/>
        <end position="29"/>
    </location>
</feature>
<dbReference type="GO" id="GO:0016485">
    <property type="term" value="P:protein processing"/>
    <property type="evidence" value="ECO:0007669"/>
    <property type="project" value="TreeGrafter"/>
</dbReference>
<keyword evidence="9" id="KW-0472">Membrane</keyword>
<keyword evidence="5" id="KW-0378">Hydrolase</keyword>
<gene>
    <name evidence="12" type="ORF">I7I52_09245</name>
</gene>
<dbReference type="GO" id="GO:0046872">
    <property type="term" value="F:metal ion binding"/>
    <property type="evidence" value="ECO:0007669"/>
    <property type="project" value="UniProtKB-KW"/>
</dbReference>
<evidence type="ECO:0000256" key="4">
    <source>
        <dbReference type="ARBA" id="ARBA00022723"/>
    </source>
</evidence>
<dbReference type="OrthoDB" id="6475849at2759"/>
<dbReference type="Gene3D" id="3.40.390.10">
    <property type="entry name" value="Collagenase (Catalytic Domain)"/>
    <property type="match status" value="1"/>
</dbReference>
<feature type="transmembrane region" description="Helical" evidence="9">
    <location>
        <begin position="52"/>
        <end position="72"/>
    </location>
</feature>
<dbReference type="Pfam" id="PF05649">
    <property type="entry name" value="Peptidase_M13_N"/>
    <property type="match status" value="1"/>
</dbReference>
<evidence type="ECO:0000256" key="8">
    <source>
        <dbReference type="SAM" id="MobiDB-lite"/>
    </source>
</evidence>
<accession>A0A8H7YZ83</accession>
<comment type="caution">
    <text evidence="12">The sequence shown here is derived from an EMBL/GenBank/DDBJ whole genome shotgun (WGS) entry which is preliminary data.</text>
</comment>
<evidence type="ECO:0000256" key="2">
    <source>
        <dbReference type="ARBA" id="ARBA00007357"/>
    </source>
</evidence>
<feature type="domain" description="Peptidase M13 C-terminal" evidence="10">
    <location>
        <begin position="537"/>
        <end position="736"/>
    </location>
</feature>